<feature type="transmembrane region" description="Helical" evidence="11">
    <location>
        <begin position="67"/>
        <end position="86"/>
    </location>
</feature>
<evidence type="ECO:0000313" key="14">
    <source>
        <dbReference type="Proteomes" id="UP000617041"/>
    </source>
</evidence>
<name>A0A934Q4E9_9BURK</name>
<dbReference type="GO" id="GO:0022857">
    <property type="term" value="F:transmembrane transporter activity"/>
    <property type="evidence" value="ECO:0007669"/>
    <property type="project" value="InterPro"/>
</dbReference>
<dbReference type="Proteomes" id="UP000617041">
    <property type="component" value="Unassembled WGS sequence"/>
</dbReference>
<keyword evidence="5" id="KW-0441">Lipid A biosynthesis</keyword>
<evidence type="ECO:0000256" key="9">
    <source>
        <dbReference type="ARBA" id="ARBA00023098"/>
    </source>
</evidence>
<keyword evidence="9" id="KW-0443">Lipid metabolism</keyword>
<evidence type="ECO:0000259" key="12">
    <source>
        <dbReference type="Pfam" id="PF00892"/>
    </source>
</evidence>
<keyword evidence="8 11" id="KW-1133">Transmembrane helix</keyword>
<keyword evidence="4" id="KW-0997">Cell inner membrane</keyword>
<sequence length="110" mass="11144">MKAPMLALAVLGAVLAALGQVSLKWGAAGRSGVADFLNAGILLGLLLYAAGTLSWIRALAEVPLTALYPFTALTYVLVNLLALALLGEQLSPRSAAGTGLVLLGLFLVAA</sequence>
<dbReference type="InterPro" id="IPR000390">
    <property type="entry name" value="Small_drug/metabolite_transptr"/>
</dbReference>
<feature type="domain" description="EamA" evidence="12">
    <location>
        <begin position="7"/>
        <end position="108"/>
    </location>
</feature>
<dbReference type="Pfam" id="PF00892">
    <property type="entry name" value="EamA"/>
    <property type="match status" value="1"/>
</dbReference>
<accession>A0A934Q4E9</accession>
<protein>
    <recommendedName>
        <fullName evidence="12">EamA domain-containing protein</fullName>
    </recommendedName>
</protein>
<evidence type="ECO:0000256" key="2">
    <source>
        <dbReference type="ARBA" id="ARBA00022475"/>
    </source>
</evidence>
<organism evidence="13 14">
    <name type="scientific">Ramlibacter algicola</name>
    <dbReference type="NCBI Taxonomy" id="2795217"/>
    <lineage>
        <taxon>Bacteria</taxon>
        <taxon>Pseudomonadati</taxon>
        <taxon>Pseudomonadota</taxon>
        <taxon>Betaproteobacteria</taxon>
        <taxon>Burkholderiales</taxon>
        <taxon>Comamonadaceae</taxon>
        <taxon>Ramlibacter</taxon>
    </lineage>
</organism>
<keyword evidence="10 11" id="KW-0472">Membrane</keyword>
<dbReference type="PANTHER" id="PTHR30561">
    <property type="entry name" value="SMR FAMILY PROTON-DEPENDENT DRUG EFFLUX TRANSPORTER SUGE"/>
    <property type="match status" value="1"/>
</dbReference>
<evidence type="ECO:0000256" key="3">
    <source>
        <dbReference type="ARBA" id="ARBA00022516"/>
    </source>
</evidence>
<dbReference type="InterPro" id="IPR000620">
    <property type="entry name" value="EamA_dom"/>
</dbReference>
<keyword evidence="14" id="KW-1185">Reference proteome</keyword>
<dbReference type="Gene3D" id="1.10.3730.20">
    <property type="match status" value="1"/>
</dbReference>
<gene>
    <name evidence="13" type="ORF">I8E28_15555</name>
</gene>
<evidence type="ECO:0000313" key="13">
    <source>
        <dbReference type="EMBL" id="MBK0394017.1"/>
    </source>
</evidence>
<dbReference type="AlphaFoldDB" id="A0A934Q4E9"/>
<evidence type="ECO:0000256" key="6">
    <source>
        <dbReference type="ARBA" id="ARBA00022692"/>
    </source>
</evidence>
<keyword evidence="3" id="KW-0444">Lipid biosynthesis</keyword>
<feature type="transmembrane region" description="Helical" evidence="11">
    <location>
        <begin position="36"/>
        <end position="55"/>
    </location>
</feature>
<proteinExistence type="predicted"/>
<feature type="transmembrane region" description="Helical" evidence="11">
    <location>
        <begin position="92"/>
        <end position="109"/>
    </location>
</feature>
<evidence type="ECO:0000256" key="11">
    <source>
        <dbReference type="SAM" id="Phobius"/>
    </source>
</evidence>
<keyword evidence="7" id="KW-0448">Lipopolysaccharide biosynthesis</keyword>
<keyword evidence="6 11" id="KW-0812">Transmembrane</keyword>
<evidence type="ECO:0000256" key="8">
    <source>
        <dbReference type="ARBA" id="ARBA00022989"/>
    </source>
</evidence>
<dbReference type="RefSeq" id="WP_200788974.1">
    <property type="nucleotide sequence ID" value="NZ_JAEDAO010000001.1"/>
</dbReference>
<dbReference type="InterPro" id="IPR037185">
    <property type="entry name" value="EmrE-like"/>
</dbReference>
<comment type="subcellular location">
    <subcellularLocation>
        <location evidence="1">Cell membrane</location>
        <topology evidence="1">Multi-pass membrane protein</topology>
    </subcellularLocation>
</comment>
<dbReference type="EMBL" id="JAEDAO010000001">
    <property type="protein sequence ID" value="MBK0394017.1"/>
    <property type="molecule type" value="Genomic_DNA"/>
</dbReference>
<dbReference type="SUPFAM" id="SSF103481">
    <property type="entry name" value="Multidrug resistance efflux transporter EmrE"/>
    <property type="match status" value="1"/>
</dbReference>
<dbReference type="GO" id="GO:0009103">
    <property type="term" value="P:lipopolysaccharide biosynthetic process"/>
    <property type="evidence" value="ECO:0007669"/>
    <property type="project" value="UniProtKB-KW"/>
</dbReference>
<evidence type="ECO:0000256" key="4">
    <source>
        <dbReference type="ARBA" id="ARBA00022519"/>
    </source>
</evidence>
<dbReference type="GO" id="GO:0009245">
    <property type="term" value="P:lipid A biosynthetic process"/>
    <property type="evidence" value="ECO:0007669"/>
    <property type="project" value="UniProtKB-KW"/>
</dbReference>
<dbReference type="PANTHER" id="PTHR30561:SF9">
    <property type="entry name" value="4-AMINO-4-DEOXY-L-ARABINOSE-PHOSPHOUNDECAPRENOL FLIPPASE SUBUNIT ARNF-RELATED"/>
    <property type="match status" value="1"/>
</dbReference>
<reference evidence="13" key="1">
    <citation type="submission" date="2020-12" db="EMBL/GenBank/DDBJ databases">
        <title>Ramlibacter sp. nov., isolated from a freshwater alga, Cryptomonas.</title>
        <authorList>
            <person name="Kim H.M."/>
            <person name="Jeon C.O."/>
        </authorList>
    </citation>
    <scope>NUCLEOTIDE SEQUENCE</scope>
    <source>
        <strain evidence="13">CrO1</strain>
    </source>
</reference>
<evidence type="ECO:0000256" key="5">
    <source>
        <dbReference type="ARBA" id="ARBA00022556"/>
    </source>
</evidence>
<evidence type="ECO:0000256" key="1">
    <source>
        <dbReference type="ARBA" id="ARBA00004651"/>
    </source>
</evidence>
<evidence type="ECO:0000256" key="10">
    <source>
        <dbReference type="ARBA" id="ARBA00023136"/>
    </source>
</evidence>
<dbReference type="GO" id="GO:0005886">
    <property type="term" value="C:plasma membrane"/>
    <property type="evidence" value="ECO:0007669"/>
    <property type="project" value="UniProtKB-SubCell"/>
</dbReference>
<keyword evidence="2" id="KW-1003">Cell membrane</keyword>
<comment type="caution">
    <text evidence="13">The sequence shown here is derived from an EMBL/GenBank/DDBJ whole genome shotgun (WGS) entry which is preliminary data.</text>
</comment>
<evidence type="ECO:0000256" key="7">
    <source>
        <dbReference type="ARBA" id="ARBA00022985"/>
    </source>
</evidence>